<evidence type="ECO:0000256" key="3">
    <source>
        <dbReference type="ARBA" id="ARBA00022694"/>
    </source>
</evidence>
<comment type="caution">
    <text evidence="12">The sequence shown here is derived from an EMBL/GenBank/DDBJ whole genome shotgun (WGS) entry which is preliminary data.</text>
</comment>
<evidence type="ECO:0000256" key="9">
    <source>
        <dbReference type="HAMAP-Rule" id="MF_00144"/>
    </source>
</evidence>
<evidence type="ECO:0000256" key="6">
    <source>
        <dbReference type="ARBA" id="ARBA00022884"/>
    </source>
</evidence>
<evidence type="ECO:0000256" key="4">
    <source>
        <dbReference type="ARBA" id="ARBA00022741"/>
    </source>
</evidence>
<dbReference type="InterPro" id="IPR046884">
    <property type="entry name" value="MnmA-like_central"/>
</dbReference>
<keyword evidence="1 9" id="KW-0820">tRNA-binding</keyword>
<proteinExistence type="inferred from homology"/>
<feature type="region of interest" description="Interaction with tRNA" evidence="9">
    <location>
        <begin position="135"/>
        <end position="137"/>
    </location>
</feature>
<feature type="binding site" evidence="9">
    <location>
        <position position="117"/>
    </location>
    <ligand>
        <name>ATP</name>
        <dbReference type="ChEBI" id="CHEBI:30616"/>
    </ligand>
</feature>
<dbReference type="Pfam" id="PF03054">
    <property type="entry name" value="tRNA_Me_trans"/>
    <property type="match status" value="1"/>
</dbReference>
<dbReference type="Proteomes" id="UP000249746">
    <property type="component" value="Unassembled WGS sequence"/>
</dbReference>
<evidence type="ECO:0000256" key="8">
    <source>
        <dbReference type="ARBA" id="ARBA00051542"/>
    </source>
</evidence>
<organism evidence="12 13">
    <name type="scientific">Helicobacter valdiviensis</name>
    <dbReference type="NCBI Taxonomy" id="1458358"/>
    <lineage>
        <taxon>Bacteria</taxon>
        <taxon>Pseudomonadati</taxon>
        <taxon>Campylobacterota</taxon>
        <taxon>Epsilonproteobacteria</taxon>
        <taxon>Campylobacterales</taxon>
        <taxon>Helicobacteraceae</taxon>
        <taxon>Helicobacter</taxon>
    </lineage>
</organism>
<evidence type="ECO:0000256" key="2">
    <source>
        <dbReference type="ARBA" id="ARBA00022679"/>
    </source>
</evidence>
<feature type="active site" description="Nucleophile" evidence="9">
    <location>
        <position position="93"/>
    </location>
</feature>
<keyword evidence="13" id="KW-1185">Reference proteome</keyword>
<dbReference type="GO" id="GO:0103016">
    <property type="term" value="F:tRNA-uridine 2-sulfurtransferase activity"/>
    <property type="evidence" value="ECO:0007669"/>
    <property type="project" value="UniProtKB-EC"/>
</dbReference>
<dbReference type="NCBIfam" id="NF001138">
    <property type="entry name" value="PRK00143.1"/>
    <property type="match status" value="1"/>
</dbReference>
<evidence type="ECO:0000256" key="5">
    <source>
        <dbReference type="ARBA" id="ARBA00022840"/>
    </source>
</evidence>
<evidence type="ECO:0000259" key="11">
    <source>
        <dbReference type="Pfam" id="PF20259"/>
    </source>
</evidence>
<dbReference type="InterPro" id="IPR023382">
    <property type="entry name" value="MnmA-like_central_sf"/>
</dbReference>
<keyword evidence="7" id="KW-1015">Disulfide bond</keyword>
<dbReference type="FunFam" id="2.30.30.280:FF:000001">
    <property type="entry name" value="tRNA-specific 2-thiouridylase MnmA"/>
    <property type="match status" value="1"/>
</dbReference>
<keyword evidence="4 9" id="KW-0547">Nucleotide-binding</keyword>
<comment type="similarity">
    <text evidence="9">Belongs to the MnmA/TRMU family.</text>
</comment>
<evidence type="ECO:0000313" key="12">
    <source>
        <dbReference type="EMBL" id="PZT48838.1"/>
    </source>
</evidence>
<dbReference type="InterPro" id="IPR046885">
    <property type="entry name" value="MnmA-like_C"/>
</dbReference>
<feature type="binding site" evidence="9">
    <location>
        <begin position="7"/>
        <end position="14"/>
    </location>
    <ligand>
        <name>ATP</name>
        <dbReference type="ChEBI" id="CHEBI:30616"/>
    </ligand>
</feature>
<evidence type="ECO:0000259" key="10">
    <source>
        <dbReference type="Pfam" id="PF20258"/>
    </source>
</evidence>
<dbReference type="HAMAP" id="MF_00144">
    <property type="entry name" value="tRNA_thiouridyl_MnmA"/>
    <property type="match status" value="1"/>
</dbReference>
<evidence type="ECO:0000313" key="13">
    <source>
        <dbReference type="Proteomes" id="UP000249746"/>
    </source>
</evidence>
<reference evidence="12 13" key="1">
    <citation type="submission" date="2017-03" db="EMBL/GenBank/DDBJ databases">
        <title>Genomic and clinical evidence uncovers the enterohepatic species Helicobacter valdiviensis as a potential human intestinal pathogen.</title>
        <authorList>
            <person name="Fresia P."/>
            <person name="Jara R."/>
            <person name="Sierra R."/>
            <person name="Ferres I."/>
            <person name="Greif G."/>
            <person name="Iraola G."/>
            <person name="Collado L."/>
        </authorList>
    </citation>
    <scope>NUCLEOTIDE SEQUENCE [LARGE SCALE GENOMIC DNA]</scope>
    <source>
        <strain evidence="12 13">WBE14</strain>
    </source>
</reference>
<sequence>MKKVLLLMSGGVDSSYCAYLLQKQGYSVHGVYLKLHDKEEKHNYYIKNIEQCAKHLNIPYEIVDERELFKTAVYDYFVESYKNGLTPNPCAMCNPYVKFGIAFRLADKIGAEYVATGHYAQVKDGKIAQGADSSKDQSYFLFGVKSEWVKRIIFPLGDKIKQEIKPIALKELPWLGNLETYKDSQEICFVENSYLDVLKKHYAIEKEGEVLDLEGKVVGKHKGYMQYTIGKRKGFSVSGALSPHYVVRINPKENTIVVGDKEDLAVWNVWAKNFSLPQDCEGKEIECEVKIRYKSHKTKATIKLEGEILQAKLKEPAYGVALGQALVVYEGDKVLGGGFITRSF</sequence>
<keyword evidence="2 9" id="KW-0808">Transferase</keyword>
<dbReference type="Gene3D" id="2.30.30.280">
    <property type="entry name" value="Adenine nucleotide alpha hydrolases-like domains"/>
    <property type="match status" value="1"/>
</dbReference>
<feature type="domain" description="tRNA-specific 2-thiouridylase MnmA-like central" evidence="11">
    <location>
        <begin position="200"/>
        <end position="260"/>
    </location>
</feature>
<dbReference type="AlphaFoldDB" id="A0A2W6MZN5"/>
<protein>
    <recommendedName>
        <fullName evidence="9">tRNA-specific 2-thiouridylase MnmA</fullName>
        <ecNumber evidence="9">2.8.1.13</ecNumber>
    </recommendedName>
</protein>
<dbReference type="RefSeq" id="WP_111229148.1">
    <property type="nucleotide sequence ID" value="NZ_NBIU01000003.1"/>
</dbReference>
<comment type="function">
    <text evidence="9">Catalyzes the 2-thiolation of uridine at the wobble position (U34) of tRNA, leading to the formation of s(2)U34.</text>
</comment>
<dbReference type="InterPro" id="IPR004506">
    <property type="entry name" value="MnmA-like"/>
</dbReference>
<keyword evidence="3 9" id="KW-0819">tRNA processing</keyword>
<dbReference type="GO" id="GO:0002143">
    <property type="term" value="P:tRNA wobble position uridine thiolation"/>
    <property type="evidence" value="ECO:0007669"/>
    <property type="project" value="TreeGrafter"/>
</dbReference>
<feature type="active site" description="Cysteine persulfide intermediate" evidence="9">
    <location>
        <position position="188"/>
    </location>
</feature>
<dbReference type="CDD" id="cd01998">
    <property type="entry name" value="MnmA_TRMU-like"/>
    <property type="match status" value="1"/>
</dbReference>
<dbReference type="EMBL" id="NBIU01000003">
    <property type="protein sequence ID" value="PZT48838.1"/>
    <property type="molecule type" value="Genomic_DNA"/>
</dbReference>
<dbReference type="PANTHER" id="PTHR11933:SF5">
    <property type="entry name" value="MITOCHONDRIAL TRNA-SPECIFIC 2-THIOURIDYLASE 1"/>
    <property type="match status" value="1"/>
</dbReference>
<feature type="region of interest" description="Interaction with tRNA" evidence="9">
    <location>
        <begin position="292"/>
        <end position="293"/>
    </location>
</feature>
<keyword evidence="5 9" id="KW-0067">ATP-binding</keyword>
<gene>
    <name evidence="9" type="primary">mnmA</name>
    <name evidence="12" type="ORF">B6S12_01985</name>
</gene>
<dbReference type="Gene3D" id="2.40.30.10">
    <property type="entry name" value="Translation factors"/>
    <property type="match status" value="1"/>
</dbReference>
<dbReference type="EC" id="2.8.1.13" evidence="9"/>
<dbReference type="SUPFAM" id="SSF52402">
    <property type="entry name" value="Adenine nucleotide alpha hydrolases-like"/>
    <property type="match status" value="1"/>
</dbReference>
<dbReference type="GO" id="GO:0000049">
    <property type="term" value="F:tRNA binding"/>
    <property type="evidence" value="ECO:0007669"/>
    <property type="project" value="UniProtKB-KW"/>
</dbReference>
<keyword evidence="9" id="KW-0963">Cytoplasm</keyword>
<dbReference type="NCBIfam" id="TIGR00420">
    <property type="entry name" value="trmU"/>
    <property type="match status" value="1"/>
</dbReference>
<dbReference type="PANTHER" id="PTHR11933">
    <property type="entry name" value="TRNA 5-METHYLAMINOMETHYL-2-THIOURIDYLATE -METHYLTRANSFERASE"/>
    <property type="match status" value="1"/>
</dbReference>
<dbReference type="InterPro" id="IPR014729">
    <property type="entry name" value="Rossmann-like_a/b/a_fold"/>
</dbReference>
<feature type="domain" description="tRNA-specific 2-thiouridylase MnmA-like C-terminal" evidence="10">
    <location>
        <begin position="278"/>
        <end position="340"/>
    </location>
</feature>
<dbReference type="Pfam" id="PF20259">
    <property type="entry name" value="tRNA_Me_trans_M"/>
    <property type="match status" value="1"/>
</dbReference>
<dbReference type="GO" id="GO:0005737">
    <property type="term" value="C:cytoplasm"/>
    <property type="evidence" value="ECO:0007669"/>
    <property type="project" value="UniProtKB-SubCell"/>
</dbReference>
<comment type="catalytic activity">
    <reaction evidence="8 9">
        <text>S-sulfanyl-L-cysteinyl-[protein] + uridine(34) in tRNA + AH2 + ATP = 2-thiouridine(34) in tRNA + L-cysteinyl-[protein] + A + AMP + diphosphate + H(+)</text>
        <dbReference type="Rhea" id="RHEA:47032"/>
        <dbReference type="Rhea" id="RHEA-COMP:10131"/>
        <dbReference type="Rhea" id="RHEA-COMP:11726"/>
        <dbReference type="Rhea" id="RHEA-COMP:11727"/>
        <dbReference type="Rhea" id="RHEA-COMP:11728"/>
        <dbReference type="ChEBI" id="CHEBI:13193"/>
        <dbReference type="ChEBI" id="CHEBI:15378"/>
        <dbReference type="ChEBI" id="CHEBI:17499"/>
        <dbReference type="ChEBI" id="CHEBI:29950"/>
        <dbReference type="ChEBI" id="CHEBI:30616"/>
        <dbReference type="ChEBI" id="CHEBI:33019"/>
        <dbReference type="ChEBI" id="CHEBI:61963"/>
        <dbReference type="ChEBI" id="CHEBI:65315"/>
        <dbReference type="ChEBI" id="CHEBI:87170"/>
        <dbReference type="ChEBI" id="CHEBI:456215"/>
        <dbReference type="EC" id="2.8.1.13"/>
    </reaction>
</comment>
<dbReference type="GO" id="GO:0005524">
    <property type="term" value="F:ATP binding"/>
    <property type="evidence" value="ECO:0007669"/>
    <property type="project" value="UniProtKB-KW"/>
</dbReference>
<feature type="binding site" evidence="9">
    <location>
        <position position="33"/>
    </location>
    <ligand>
        <name>ATP</name>
        <dbReference type="ChEBI" id="CHEBI:30616"/>
    </ligand>
</feature>
<dbReference type="Pfam" id="PF20258">
    <property type="entry name" value="tRNA_Me_trans_C"/>
    <property type="match status" value="1"/>
</dbReference>
<name>A0A2W6MZN5_9HELI</name>
<feature type="site" description="Interaction with tRNA" evidence="9">
    <location>
        <position position="118"/>
    </location>
</feature>
<evidence type="ECO:0000256" key="7">
    <source>
        <dbReference type="ARBA" id="ARBA00023157"/>
    </source>
</evidence>
<dbReference type="OrthoDB" id="9800696at2"/>
<feature type="site" description="Interaction with tRNA" evidence="9">
    <location>
        <position position="324"/>
    </location>
</feature>
<evidence type="ECO:0000256" key="1">
    <source>
        <dbReference type="ARBA" id="ARBA00022555"/>
    </source>
</evidence>
<comment type="subcellular location">
    <subcellularLocation>
        <location evidence="9">Cytoplasm</location>
    </subcellularLocation>
</comment>
<dbReference type="Gene3D" id="3.40.50.620">
    <property type="entry name" value="HUPs"/>
    <property type="match status" value="1"/>
</dbReference>
<keyword evidence="6 9" id="KW-0694">RNA-binding</keyword>
<accession>A0A2W6MZN5</accession>
<comment type="caution">
    <text evidence="9">Lacks conserved residue(s) required for the propagation of feature annotation.</text>
</comment>